<gene>
    <name evidence="1" type="ORF">F511_15343</name>
</gene>
<organism evidence="1 2">
    <name type="scientific">Dorcoceras hygrometricum</name>
    <dbReference type="NCBI Taxonomy" id="472368"/>
    <lineage>
        <taxon>Eukaryota</taxon>
        <taxon>Viridiplantae</taxon>
        <taxon>Streptophyta</taxon>
        <taxon>Embryophyta</taxon>
        <taxon>Tracheophyta</taxon>
        <taxon>Spermatophyta</taxon>
        <taxon>Magnoliopsida</taxon>
        <taxon>eudicotyledons</taxon>
        <taxon>Gunneridae</taxon>
        <taxon>Pentapetalae</taxon>
        <taxon>asterids</taxon>
        <taxon>lamiids</taxon>
        <taxon>Lamiales</taxon>
        <taxon>Gesneriaceae</taxon>
        <taxon>Didymocarpoideae</taxon>
        <taxon>Trichosporeae</taxon>
        <taxon>Loxocarpinae</taxon>
        <taxon>Dorcoceras</taxon>
    </lineage>
</organism>
<dbReference type="OrthoDB" id="1114289at2759"/>
<protein>
    <submittedName>
        <fullName evidence="1">Uncharacterized protein</fullName>
    </submittedName>
</protein>
<keyword evidence="2" id="KW-1185">Reference proteome</keyword>
<evidence type="ECO:0000313" key="2">
    <source>
        <dbReference type="Proteomes" id="UP000250235"/>
    </source>
</evidence>
<evidence type="ECO:0000313" key="1">
    <source>
        <dbReference type="EMBL" id="KZV46783.1"/>
    </source>
</evidence>
<name>A0A2Z7CJ96_9LAMI</name>
<accession>A0A2Z7CJ96</accession>
<sequence>MGLRFPIPRFIAVLCHHIKISPSQLAPNSYSFLLALAVLLCYHDLPLIPYVLMRLIQIKRLGPRKFYLSHKGDHAFIKGNPSSHKGWMSRFFFVRRVVKKRNPWKCDIRWRDNVLTLSPRTPDRAPNLAPFLEAMHGKSYNAPELTKEDLLCFFKFSGKGVEFVGDLEELREIASAKLGLSAQVGLPPEEVPVRNWALVPSISGLYVLCRRATRNCQCETGLKCSEELREIASAKLGLSAQVGLPPEEVPVRNWALVPSISGLYVLCRRATRNCQCETGLKCSEELREIASAKLGLSAQVGLPPEEVPVRNWALVPSISGLYVLCRRATRNCQCETGLKCSEELREIASAKLGLSAQVGLPPEEVPVRNWALVPSISGLYVLCRRATRNCQCETGLKCSGGVATRGGASAELGFGAEQVGLPPEEVPVRNWALVPSISGLYVLCRRATRNCQCGTGLKCSASVVTRGA</sequence>
<dbReference type="AlphaFoldDB" id="A0A2Z7CJ96"/>
<dbReference type="EMBL" id="KQ995380">
    <property type="protein sequence ID" value="KZV46783.1"/>
    <property type="molecule type" value="Genomic_DNA"/>
</dbReference>
<dbReference type="Proteomes" id="UP000250235">
    <property type="component" value="Unassembled WGS sequence"/>
</dbReference>
<proteinExistence type="predicted"/>
<reference evidence="1 2" key="1">
    <citation type="journal article" date="2015" name="Proc. Natl. Acad. Sci. U.S.A.">
        <title>The resurrection genome of Boea hygrometrica: A blueprint for survival of dehydration.</title>
        <authorList>
            <person name="Xiao L."/>
            <person name="Yang G."/>
            <person name="Zhang L."/>
            <person name="Yang X."/>
            <person name="Zhao S."/>
            <person name="Ji Z."/>
            <person name="Zhou Q."/>
            <person name="Hu M."/>
            <person name="Wang Y."/>
            <person name="Chen M."/>
            <person name="Xu Y."/>
            <person name="Jin H."/>
            <person name="Xiao X."/>
            <person name="Hu G."/>
            <person name="Bao F."/>
            <person name="Hu Y."/>
            <person name="Wan P."/>
            <person name="Li L."/>
            <person name="Deng X."/>
            <person name="Kuang T."/>
            <person name="Xiang C."/>
            <person name="Zhu J.K."/>
            <person name="Oliver M.J."/>
            <person name="He Y."/>
        </authorList>
    </citation>
    <scope>NUCLEOTIDE SEQUENCE [LARGE SCALE GENOMIC DNA]</scope>
    <source>
        <strain evidence="2">cv. XS01</strain>
    </source>
</reference>